<dbReference type="EMBL" id="AP031322">
    <property type="protein sequence ID" value="BFH74258.1"/>
    <property type="molecule type" value="Genomic_DNA"/>
</dbReference>
<dbReference type="PANTHER" id="PTHR35610">
    <property type="entry name" value="3-ISOPROPYLMALATE DEHYDRATASE-RELATED"/>
    <property type="match status" value="1"/>
</dbReference>
<dbReference type="RefSeq" id="WP_369609785.1">
    <property type="nucleotide sequence ID" value="NZ_AP031322.1"/>
</dbReference>
<dbReference type="Gene3D" id="3.40.50.10900">
    <property type="entry name" value="PAC-like subunit"/>
    <property type="match status" value="1"/>
</dbReference>
<proteinExistence type="predicted"/>
<keyword evidence="1" id="KW-0647">Proteasome</keyword>
<reference evidence="1" key="1">
    <citation type="submission" date="2024-03" db="EMBL/GenBank/DDBJ databases">
        <title>Complete genome sequence of Sulfurisphaera javensis strain KD-1.</title>
        <authorList>
            <person name="Sakai H."/>
            <person name="Nur N."/>
            <person name="Suwanto A."/>
            <person name="Kurosawa N."/>
        </authorList>
    </citation>
    <scope>NUCLEOTIDE SEQUENCE</scope>
    <source>
        <strain evidence="1">KD-1</strain>
    </source>
</reference>
<organism evidence="1">
    <name type="scientific">Sulfurisphaera javensis</name>
    <dbReference type="NCBI Taxonomy" id="2049879"/>
    <lineage>
        <taxon>Archaea</taxon>
        <taxon>Thermoproteota</taxon>
        <taxon>Thermoprotei</taxon>
        <taxon>Sulfolobales</taxon>
        <taxon>Sulfolobaceae</taxon>
        <taxon>Sulfurisphaera</taxon>
    </lineage>
</organism>
<gene>
    <name evidence="1" type="ORF">SJAV_22020</name>
</gene>
<protein>
    <submittedName>
        <fullName evidence="1">Proteasome assembly chaperone family protein</fullName>
    </submittedName>
</protein>
<dbReference type="GO" id="GO:0000502">
    <property type="term" value="C:proteasome complex"/>
    <property type="evidence" value="ECO:0007669"/>
    <property type="project" value="UniProtKB-KW"/>
</dbReference>
<dbReference type="GeneID" id="92355156"/>
<dbReference type="InterPro" id="IPR019151">
    <property type="entry name" value="Proteasome_assmbl_chaperone_2"/>
</dbReference>
<sequence>MSQYEIIEKYVPTLGKPTYLIVGLPDAGLVGVIATEYLIDKLKLKEFAEIYAPDILPPISHVQDGVAKSPIRLYHNHNIVVFHSWIAIPSSAIIPLTKIIVDVARRYGISNIISITGLPIQDRLNAEKLNAYWIANNDETAQDLQKLGLMEKFGDGYIAGPYAPLLIESHKNNLANFVIVVESFLDLPDPEASAIAINILSKYIGFNINVDELLKEAEDIRDKIKGLMEQTKQELPTYASSRPMTYA</sequence>
<name>A0AAT9GUI5_9CREN</name>
<dbReference type="PANTHER" id="PTHR35610:SF3">
    <property type="entry name" value="PROTEASOME ASSEMBLY CHAPERONE FAMILY PROTEIN"/>
    <property type="match status" value="1"/>
</dbReference>
<accession>A0AAT9GUI5</accession>
<dbReference type="AlphaFoldDB" id="A0AAT9GUI5"/>
<evidence type="ECO:0000313" key="1">
    <source>
        <dbReference type="EMBL" id="BFH74258.1"/>
    </source>
</evidence>
<dbReference type="SUPFAM" id="SSF159659">
    <property type="entry name" value="Cgl1923-like"/>
    <property type="match status" value="1"/>
</dbReference>
<dbReference type="KEGG" id="sjv:SJAV_22020"/>
<dbReference type="InterPro" id="IPR038389">
    <property type="entry name" value="PSMG2_sf"/>
</dbReference>
<dbReference type="Pfam" id="PF09754">
    <property type="entry name" value="PAC2"/>
    <property type="match status" value="1"/>
</dbReference>